<name>S7XEQ0_9FLAO</name>
<keyword evidence="2" id="KW-1185">Reference proteome</keyword>
<organism evidence="1 2">
    <name type="scientific">Winogradskyella psychrotolerans RS-3</name>
    <dbReference type="NCBI Taxonomy" id="641526"/>
    <lineage>
        <taxon>Bacteria</taxon>
        <taxon>Pseudomonadati</taxon>
        <taxon>Bacteroidota</taxon>
        <taxon>Flavobacteriia</taxon>
        <taxon>Flavobacteriales</taxon>
        <taxon>Flavobacteriaceae</taxon>
        <taxon>Winogradskyella</taxon>
    </lineage>
</organism>
<dbReference type="AlphaFoldDB" id="S7XEQ0"/>
<dbReference type="EMBL" id="ATMR01000034">
    <property type="protein sequence ID" value="EPR74488.1"/>
    <property type="molecule type" value="Genomic_DNA"/>
</dbReference>
<reference evidence="1 2" key="1">
    <citation type="journal article" date="2013" name="Genome Announc.">
        <title>Draft Genome Sequence of Winogradskyella psychrotolerans RS-3T, Isolated from the Marine Transect of Kongsfjorden, Ny-Alesund, Svalbard, Arctic Ocean.</title>
        <authorList>
            <person name="Kumar Pinnaka A."/>
            <person name="Ara S."/>
            <person name="Singh A."/>
            <person name="Shivaji S."/>
        </authorList>
    </citation>
    <scope>NUCLEOTIDE SEQUENCE [LARGE SCALE GENOMIC DNA]</scope>
    <source>
        <strain evidence="1 2">RS-3</strain>
    </source>
</reference>
<dbReference type="STRING" id="641526.ADIWIN_0589"/>
<sequence>MGFDKFALNNKTNNMKVNTLNRKENLAEIKAIVEKASQGDYKVYPIVKAGTWEGLDGEILQTTAIKGDNDGDPSKIVAVYGIDTPDGFVYLTMSDLEIYDGTKLLDDAYQNLDDLESTLEYAEALDNKALISIDTYFASERVFSKVEMTKAHAMLDSEDLFVSTSKYGELMIISQHADKETKDKFAYLHKYNWNDDDNPNERIADLVYSVTNCDIVGHIPL</sequence>
<evidence type="ECO:0000313" key="1">
    <source>
        <dbReference type="EMBL" id="EPR74488.1"/>
    </source>
</evidence>
<comment type="caution">
    <text evidence="1">The sequence shown here is derived from an EMBL/GenBank/DDBJ whole genome shotgun (WGS) entry which is preliminary data.</text>
</comment>
<proteinExistence type="predicted"/>
<dbReference type="eggNOG" id="ENOG502ZB3H">
    <property type="taxonomic scope" value="Bacteria"/>
</dbReference>
<dbReference type="Proteomes" id="UP000014962">
    <property type="component" value="Unassembled WGS sequence"/>
</dbReference>
<protein>
    <submittedName>
        <fullName evidence="1">Uncharacterized protein</fullName>
    </submittedName>
</protein>
<evidence type="ECO:0000313" key="2">
    <source>
        <dbReference type="Proteomes" id="UP000014962"/>
    </source>
</evidence>
<accession>S7XEQ0</accession>
<gene>
    <name evidence="1" type="ORF">ADIWIN_0589</name>
</gene>